<feature type="compositionally biased region" description="Basic and acidic residues" evidence="1">
    <location>
        <begin position="202"/>
        <end position="214"/>
    </location>
</feature>
<feature type="region of interest" description="Disordered" evidence="1">
    <location>
        <begin position="195"/>
        <end position="217"/>
    </location>
</feature>
<sequence length="524" mass="57831">MSNTDYEICFGDGVKPVQATNQSDAGFLPVDLRKAKKAVAISSQPVVTQCPEIETNEAYINRFRKPNVAVLAGAPLPLKPRPQPFPPNDITMDPAESDEPSLFSELVRGGQHFQDPYATFFDDIKGWDEDTSEDLVLKLINDSSRVSYRYLTYDSNQETVGSGQTIKKKIARRKKSAIAPAINIALQNTPMMENEEELDNLSENKADSSNERKSNCTNECKTADVKECNEGSPAATADMVESSLLVTTKGPPIEKKLRITFSGKYVSVNETEHIPPLFNPSKELLMISSKNDPDIPLSSTENTHINRIATLRKKLCTSAAPQKTLNLKSKEKSLGITCLKGKKYYCQETETIKNLRAKTADPKLSSSRTVLPIISTPAAYGLPDSPQNQSWGIIKGVSQTSISTSSSPSNQKYPSNLQNIISHSQKAADQMPWLADKGPLAVPATPAVRRGPKKLSAFGFKTVRVPSQPSSVKLTEITQESIPTISTINSNYDWADLDMSNLRIDHKFPKRSFRTQIHLKRISD</sequence>
<dbReference type="AlphaFoldDB" id="A0AAD5Y617"/>
<gene>
    <name evidence="2" type="ORF">HK103_005352</name>
</gene>
<name>A0AAD5Y617_9FUNG</name>
<protein>
    <submittedName>
        <fullName evidence="2">Uncharacterized protein</fullName>
    </submittedName>
</protein>
<accession>A0AAD5Y617</accession>
<comment type="caution">
    <text evidence="2">The sequence shown here is derived from an EMBL/GenBank/DDBJ whole genome shotgun (WGS) entry which is preliminary data.</text>
</comment>
<proteinExistence type="predicted"/>
<organism evidence="2 3">
    <name type="scientific">Boothiomyces macroporosus</name>
    <dbReference type="NCBI Taxonomy" id="261099"/>
    <lineage>
        <taxon>Eukaryota</taxon>
        <taxon>Fungi</taxon>
        <taxon>Fungi incertae sedis</taxon>
        <taxon>Chytridiomycota</taxon>
        <taxon>Chytridiomycota incertae sedis</taxon>
        <taxon>Chytridiomycetes</taxon>
        <taxon>Rhizophydiales</taxon>
        <taxon>Terramycetaceae</taxon>
        <taxon>Boothiomyces</taxon>
    </lineage>
</organism>
<evidence type="ECO:0000313" key="3">
    <source>
        <dbReference type="Proteomes" id="UP001210925"/>
    </source>
</evidence>
<evidence type="ECO:0000256" key="1">
    <source>
        <dbReference type="SAM" id="MobiDB-lite"/>
    </source>
</evidence>
<dbReference type="Proteomes" id="UP001210925">
    <property type="component" value="Unassembled WGS sequence"/>
</dbReference>
<evidence type="ECO:0000313" key="2">
    <source>
        <dbReference type="EMBL" id="KAJ3261517.1"/>
    </source>
</evidence>
<keyword evidence="3" id="KW-1185">Reference proteome</keyword>
<dbReference type="EMBL" id="JADGKB010000005">
    <property type="protein sequence ID" value="KAJ3261517.1"/>
    <property type="molecule type" value="Genomic_DNA"/>
</dbReference>
<reference evidence="2" key="1">
    <citation type="submission" date="2020-05" db="EMBL/GenBank/DDBJ databases">
        <title>Phylogenomic resolution of chytrid fungi.</title>
        <authorList>
            <person name="Stajich J.E."/>
            <person name="Amses K."/>
            <person name="Simmons R."/>
            <person name="Seto K."/>
            <person name="Myers J."/>
            <person name="Bonds A."/>
            <person name="Quandt C.A."/>
            <person name="Barry K."/>
            <person name="Liu P."/>
            <person name="Grigoriev I."/>
            <person name="Longcore J.E."/>
            <person name="James T.Y."/>
        </authorList>
    </citation>
    <scope>NUCLEOTIDE SEQUENCE</scope>
    <source>
        <strain evidence="2">PLAUS21</strain>
    </source>
</reference>